<accession>A0A8R2LXM3</accession>
<evidence type="ECO:0000313" key="2">
    <source>
        <dbReference type="Proteomes" id="UP000005204"/>
    </source>
</evidence>
<reference evidence="2" key="1">
    <citation type="journal article" date="2008" name="Insect Biochem. Mol. Biol.">
        <title>The genome of a lepidopteran model insect, the silkworm Bombyx mori.</title>
        <authorList>
            <consortium name="International Silkworm Genome Consortium"/>
        </authorList>
    </citation>
    <scope>NUCLEOTIDE SEQUENCE [LARGE SCALE GENOMIC DNA]</scope>
    <source>
        <strain evidence="2">p50T</strain>
    </source>
</reference>
<organism evidence="1 2">
    <name type="scientific">Bombyx mori</name>
    <name type="common">Silk moth</name>
    <dbReference type="NCBI Taxonomy" id="7091"/>
    <lineage>
        <taxon>Eukaryota</taxon>
        <taxon>Metazoa</taxon>
        <taxon>Ecdysozoa</taxon>
        <taxon>Arthropoda</taxon>
        <taxon>Hexapoda</taxon>
        <taxon>Insecta</taxon>
        <taxon>Pterygota</taxon>
        <taxon>Neoptera</taxon>
        <taxon>Endopterygota</taxon>
        <taxon>Lepidoptera</taxon>
        <taxon>Glossata</taxon>
        <taxon>Ditrysia</taxon>
        <taxon>Bombycoidea</taxon>
        <taxon>Bombycidae</taxon>
        <taxon>Bombycinae</taxon>
        <taxon>Bombyx</taxon>
    </lineage>
</organism>
<dbReference type="EnsemblMetazoa" id="XM_038011850.1">
    <property type="protein sequence ID" value="XP_037867778.1"/>
    <property type="gene ID" value="LOC119628672"/>
</dbReference>
<protein>
    <submittedName>
        <fullName evidence="1">Uncharacterized protein</fullName>
    </submittedName>
</protein>
<name>A0A8R2LXM3_BOMMO</name>
<reference evidence="1" key="2">
    <citation type="submission" date="2022-06" db="UniProtKB">
        <authorList>
            <consortium name="EnsemblMetazoa"/>
        </authorList>
    </citation>
    <scope>IDENTIFICATION</scope>
    <source>
        <strain evidence="1">p50T (Dazao)</strain>
    </source>
</reference>
<keyword evidence="2" id="KW-1185">Reference proteome</keyword>
<dbReference type="AlphaFoldDB" id="A0A8R2LXM3"/>
<proteinExistence type="predicted"/>
<dbReference type="Proteomes" id="UP000005204">
    <property type="component" value="Unassembled WGS sequence"/>
</dbReference>
<dbReference type="EnsemblMetazoa" id="XM_038011849.1">
    <property type="protein sequence ID" value="XP_037867777.1"/>
    <property type="gene ID" value="LOC119628672"/>
</dbReference>
<evidence type="ECO:0000313" key="1">
    <source>
        <dbReference type="EnsemblMetazoa" id="XP_037867778.1"/>
    </source>
</evidence>
<sequence length="120" mass="13309">MTDSGLAGSAHSNSLCYLANIYAASKVFGDTKRKITYIVLSLSLRAEDSKDRKEKLFGCNLSEALKILRCCYFWIESSGTDSLHNSNFLLTTYRSVIGFHRITSGLLHLQTCSITGLHVL</sequence>